<organism evidence="1 2">
    <name type="scientific">Racocetra persica</name>
    <dbReference type="NCBI Taxonomy" id="160502"/>
    <lineage>
        <taxon>Eukaryota</taxon>
        <taxon>Fungi</taxon>
        <taxon>Fungi incertae sedis</taxon>
        <taxon>Mucoromycota</taxon>
        <taxon>Glomeromycotina</taxon>
        <taxon>Glomeromycetes</taxon>
        <taxon>Diversisporales</taxon>
        <taxon>Gigasporaceae</taxon>
        <taxon>Racocetra</taxon>
    </lineage>
</organism>
<accession>A0ACA9SKI6</accession>
<dbReference type="EMBL" id="CAJVQC010130027">
    <property type="protein sequence ID" value="CAG8841348.1"/>
    <property type="molecule type" value="Genomic_DNA"/>
</dbReference>
<proteinExistence type="predicted"/>
<evidence type="ECO:0000313" key="2">
    <source>
        <dbReference type="Proteomes" id="UP000789920"/>
    </source>
</evidence>
<evidence type="ECO:0000313" key="1">
    <source>
        <dbReference type="EMBL" id="CAG8841348.1"/>
    </source>
</evidence>
<feature type="non-terminal residue" evidence="1">
    <location>
        <position position="61"/>
    </location>
</feature>
<gene>
    <name evidence="1" type="ORF">RPERSI_LOCUS31833</name>
</gene>
<sequence length="61" mass="6941">ILSIRAQAYTAISKNNKTLVDLTKLLGINPDNKKALECFVLVNNDEENSYHKLKNYFDGKL</sequence>
<dbReference type="Proteomes" id="UP000789920">
    <property type="component" value="Unassembled WGS sequence"/>
</dbReference>
<reference evidence="1" key="1">
    <citation type="submission" date="2021-06" db="EMBL/GenBank/DDBJ databases">
        <authorList>
            <person name="Kallberg Y."/>
            <person name="Tangrot J."/>
            <person name="Rosling A."/>
        </authorList>
    </citation>
    <scope>NUCLEOTIDE SEQUENCE</scope>
    <source>
        <strain evidence="1">MA461A</strain>
    </source>
</reference>
<comment type="caution">
    <text evidence="1">The sequence shown here is derived from an EMBL/GenBank/DDBJ whole genome shotgun (WGS) entry which is preliminary data.</text>
</comment>
<protein>
    <submittedName>
        <fullName evidence="1">32265_t:CDS:1</fullName>
    </submittedName>
</protein>
<name>A0ACA9SKI6_9GLOM</name>
<keyword evidence="2" id="KW-1185">Reference proteome</keyword>
<feature type="non-terminal residue" evidence="1">
    <location>
        <position position="1"/>
    </location>
</feature>